<feature type="domain" description="EGF-like" evidence="20">
    <location>
        <begin position="295"/>
        <end position="332"/>
    </location>
</feature>
<keyword evidence="13" id="KW-1015">Disulfide bond</keyword>
<dbReference type="PROSITE" id="PS01187">
    <property type="entry name" value="EGF_CA"/>
    <property type="match status" value="1"/>
</dbReference>
<dbReference type="FunFam" id="3.30.200.20:FF:000043">
    <property type="entry name" value="Wall-associated receptor kinase 2"/>
    <property type="match status" value="1"/>
</dbReference>
<evidence type="ECO:0000256" key="7">
    <source>
        <dbReference type="ARBA" id="ARBA00022737"/>
    </source>
</evidence>
<evidence type="ECO:0000259" key="19">
    <source>
        <dbReference type="PROSITE" id="PS50011"/>
    </source>
</evidence>
<evidence type="ECO:0000256" key="13">
    <source>
        <dbReference type="ARBA" id="ARBA00023157"/>
    </source>
</evidence>
<dbReference type="GO" id="GO:0004674">
    <property type="term" value="F:protein serine/threonine kinase activity"/>
    <property type="evidence" value="ECO:0007669"/>
    <property type="project" value="UniProtKB-KW"/>
</dbReference>
<protein>
    <submittedName>
        <fullName evidence="21">Wall-associated receptor kinase 4</fullName>
    </submittedName>
</protein>
<evidence type="ECO:0000256" key="15">
    <source>
        <dbReference type="PROSITE-ProRule" id="PRU00076"/>
    </source>
</evidence>
<dbReference type="FunFam" id="1.10.510.10:FF:000084">
    <property type="entry name" value="Wall-associated receptor kinase 2"/>
    <property type="match status" value="1"/>
</dbReference>
<dbReference type="PROSITE" id="PS50026">
    <property type="entry name" value="EGF_3"/>
    <property type="match status" value="1"/>
</dbReference>
<keyword evidence="12 17" id="KW-0472">Membrane</keyword>
<dbReference type="GO" id="GO:0007166">
    <property type="term" value="P:cell surface receptor signaling pathway"/>
    <property type="evidence" value="ECO:0007669"/>
    <property type="project" value="InterPro"/>
</dbReference>
<feature type="domain" description="Protein kinase" evidence="19">
    <location>
        <begin position="424"/>
        <end position="694"/>
    </location>
</feature>
<evidence type="ECO:0000256" key="17">
    <source>
        <dbReference type="SAM" id="Phobius"/>
    </source>
</evidence>
<reference evidence="21" key="2">
    <citation type="submission" date="2023-06" db="EMBL/GenBank/DDBJ databases">
        <authorList>
            <person name="Ma L."/>
            <person name="Liu K.-W."/>
            <person name="Li Z."/>
            <person name="Hsiao Y.-Y."/>
            <person name="Qi Y."/>
            <person name="Fu T."/>
            <person name="Tang G."/>
            <person name="Zhang D."/>
            <person name="Sun W.-H."/>
            <person name="Liu D.-K."/>
            <person name="Li Y."/>
            <person name="Chen G.-Z."/>
            <person name="Liu X.-D."/>
            <person name="Liao X.-Y."/>
            <person name="Jiang Y.-T."/>
            <person name="Yu X."/>
            <person name="Hao Y."/>
            <person name="Huang J."/>
            <person name="Zhao X.-W."/>
            <person name="Ke S."/>
            <person name="Chen Y.-Y."/>
            <person name="Wu W.-L."/>
            <person name="Hsu J.-L."/>
            <person name="Lin Y.-F."/>
            <person name="Huang M.-D."/>
            <person name="Li C.-Y."/>
            <person name="Huang L."/>
            <person name="Wang Z.-W."/>
            <person name="Zhao X."/>
            <person name="Zhong W.-Y."/>
            <person name="Peng D.-H."/>
            <person name="Ahmad S."/>
            <person name="Lan S."/>
            <person name="Zhang J.-S."/>
            <person name="Tsai W.-C."/>
            <person name="Van De Peer Y."/>
            <person name="Liu Z.-J."/>
        </authorList>
    </citation>
    <scope>NUCLEOTIDE SEQUENCE</scope>
    <source>
        <strain evidence="21">CP</strain>
        <tissue evidence="21">Leaves</tissue>
    </source>
</reference>
<evidence type="ECO:0000256" key="2">
    <source>
        <dbReference type="ARBA" id="ARBA00022527"/>
    </source>
</evidence>
<evidence type="ECO:0000256" key="4">
    <source>
        <dbReference type="ARBA" id="ARBA00022679"/>
    </source>
</evidence>
<accession>A0AAV9ELX8</accession>
<evidence type="ECO:0000256" key="3">
    <source>
        <dbReference type="ARBA" id="ARBA00022536"/>
    </source>
</evidence>
<keyword evidence="3 15" id="KW-0245">EGF-like domain</keyword>
<reference evidence="21" key="1">
    <citation type="journal article" date="2023" name="Nat. Commun.">
        <title>Diploid and tetraploid genomes of Acorus and the evolution of monocots.</title>
        <authorList>
            <person name="Ma L."/>
            <person name="Liu K.W."/>
            <person name="Li Z."/>
            <person name="Hsiao Y.Y."/>
            <person name="Qi Y."/>
            <person name="Fu T."/>
            <person name="Tang G.D."/>
            <person name="Zhang D."/>
            <person name="Sun W.H."/>
            <person name="Liu D.K."/>
            <person name="Li Y."/>
            <person name="Chen G.Z."/>
            <person name="Liu X.D."/>
            <person name="Liao X.Y."/>
            <person name="Jiang Y.T."/>
            <person name="Yu X."/>
            <person name="Hao Y."/>
            <person name="Huang J."/>
            <person name="Zhao X.W."/>
            <person name="Ke S."/>
            <person name="Chen Y.Y."/>
            <person name="Wu W.L."/>
            <person name="Hsu J.L."/>
            <person name="Lin Y.F."/>
            <person name="Huang M.D."/>
            <person name="Li C.Y."/>
            <person name="Huang L."/>
            <person name="Wang Z.W."/>
            <person name="Zhao X."/>
            <person name="Zhong W.Y."/>
            <person name="Peng D.H."/>
            <person name="Ahmad S."/>
            <person name="Lan S."/>
            <person name="Zhang J.S."/>
            <person name="Tsai W.C."/>
            <person name="Van de Peer Y."/>
            <person name="Liu Z.J."/>
        </authorList>
    </citation>
    <scope>NUCLEOTIDE SEQUENCE</scope>
    <source>
        <strain evidence="21">CP</strain>
    </source>
</reference>
<dbReference type="Gene3D" id="2.10.25.10">
    <property type="entry name" value="Laminin"/>
    <property type="match status" value="2"/>
</dbReference>
<dbReference type="GO" id="GO:0030247">
    <property type="term" value="F:polysaccharide binding"/>
    <property type="evidence" value="ECO:0007669"/>
    <property type="project" value="InterPro"/>
</dbReference>
<keyword evidence="2" id="KW-0723">Serine/threonine-protein kinase</keyword>
<evidence type="ECO:0000256" key="16">
    <source>
        <dbReference type="PROSITE-ProRule" id="PRU10141"/>
    </source>
</evidence>
<dbReference type="GO" id="GO:0005886">
    <property type="term" value="C:plasma membrane"/>
    <property type="evidence" value="ECO:0007669"/>
    <property type="project" value="TreeGrafter"/>
</dbReference>
<evidence type="ECO:0000256" key="12">
    <source>
        <dbReference type="ARBA" id="ARBA00023136"/>
    </source>
</evidence>
<keyword evidence="21" id="KW-0675">Receptor</keyword>
<keyword evidence="11 17" id="KW-1133">Transmembrane helix</keyword>
<dbReference type="Pfam" id="PF07645">
    <property type="entry name" value="EGF_CA"/>
    <property type="match status" value="1"/>
</dbReference>
<dbReference type="CDD" id="cd00054">
    <property type="entry name" value="EGF_CA"/>
    <property type="match status" value="1"/>
</dbReference>
<dbReference type="InterPro" id="IPR049883">
    <property type="entry name" value="NOTCH1_EGF-like"/>
</dbReference>
<gene>
    <name evidence="21" type="primary">WAK4</name>
    <name evidence="21" type="ORF">QJS10_CPA06g01664</name>
</gene>
<dbReference type="InterPro" id="IPR017441">
    <property type="entry name" value="Protein_kinase_ATP_BS"/>
</dbReference>
<dbReference type="PANTHER" id="PTHR27005:SF283">
    <property type="entry name" value="OS02G0633066 PROTEIN"/>
    <property type="match status" value="1"/>
</dbReference>
<dbReference type="InterPro" id="IPR011009">
    <property type="entry name" value="Kinase-like_dom_sf"/>
</dbReference>
<evidence type="ECO:0000313" key="22">
    <source>
        <dbReference type="Proteomes" id="UP001180020"/>
    </source>
</evidence>
<dbReference type="InterPro" id="IPR025287">
    <property type="entry name" value="WAK_GUB"/>
</dbReference>
<evidence type="ECO:0000313" key="21">
    <source>
        <dbReference type="EMBL" id="KAK1314086.1"/>
    </source>
</evidence>
<sequence>MILIVLLVLLILVSSPESLLGGGPAECRESCGGLDIPFPFGVTEGCFREGFRLSCRNISSVLNLYLESDTQHTMPITNISLPTGEVHILHPILYDCYGQARRTASPPFSVNISGTIYTFSDTRNRFTAVGCDTQGYINGTVNSTGSMTPFTVGCISTCYQSEIVADGVCSGIGCCQSGIPKGIKYFEVGFNSYYNHSRVFNFNPCSYVFLVEQDQYKFTSQDISGEFYSEYSGGVPAVLDFSIGTESCGEARRKAGYACVSSNSVCSTADTGSGYICSCSPGYEGNPYLKNGCQDIDECKRSVEYPCHGKCINTPGSYKCTCPPGTEGDPTTYPCLPVPPRNKFPIVTVVSTVVGGTLSLLLLLGSCILLYLIMKKRKKRELKEMFFHRNKGRLLEQLISSDKDAAERTKIFTLDELEKATNNFDVTRVLGRGGYGTVYKGLLSDQRIVAIKRSTLTDRAEIDQFINEVASLSCINHRNVVKLYGCCLETEIPLLVYEFIPNKTLFHHLHGPDKPTTLSWEDRLRIASETAEALAYLHTAASITIYHRDVKSSNILLDDNYTAKVSDFGTSRLILTDGTHVSTAVQGTFGYLDPEYFYTGQLTEKSDVYSFGVILVELLTGQKPVSIHEGRSLSTHFICMLKEDRLSRVLDDRVIQEGERKRVQAVAELAEVCLRMRGSERPTMKDVAAELDGLRRPKRQLPLGGGS</sequence>
<comment type="subcellular location">
    <subcellularLocation>
        <location evidence="1">Membrane</location>
        <topology evidence="1">Single-pass type I membrane protein</topology>
    </subcellularLocation>
</comment>
<dbReference type="SMART" id="SM00181">
    <property type="entry name" value="EGF"/>
    <property type="match status" value="2"/>
</dbReference>
<feature type="signal peptide" evidence="18">
    <location>
        <begin position="1"/>
        <end position="21"/>
    </location>
</feature>
<dbReference type="Pfam" id="PF13947">
    <property type="entry name" value="GUB_WAK_bind"/>
    <property type="match status" value="1"/>
</dbReference>
<dbReference type="InterPro" id="IPR000742">
    <property type="entry name" value="EGF"/>
</dbReference>
<dbReference type="EMBL" id="JAUJYO010000006">
    <property type="protein sequence ID" value="KAK1314086.1"/>
    <property type="molecule type" value="Genomic_DNA"/>
</dbReference>
<evidence type="ECO:0000256" key="6">
    <source>
        <dbReference type="ARBA" id="ARBA00022729"/>
    </source>
</evidence>
<keyword evidence="6 18" id="KW-0732">Signal</keyword>
<dbReference type="FunFam" id="2.10.25.10:FF:000355">
    <property type="entry name" value="Wall-associated receptor kinase 3"/>
    <property type="match status" value="1"/>
</dbReference>
<proteinExistence type="predicted"/>
<keyword evidence="4" id="KW-0808">Transferase</keyword>
<dbReference type="GO" id="GO:0005524">
    <property type="term" value="F:ATP binding"/>
    <property type="evidence" value="ECO:0007669"/>
    <property type="project" value="UniProtKB-UniRule"/>
</dbReference>
<dbReference type="SMART" id="SM00220">
    <property type="entry name" value="S_TKc"/>
    <property type="match status" value="1"/>
</dbReference>
<evidence type="ECO:0000259" key="20">
    <source>
        <dbReference type="PROSITE" id="PS50026"/>
    </source>
</evidence>
<dbReference type="AlphaFoldDB" id="A0AAV9ELX8"/>
<organism evidence="21 22">
    <name type="scientific">Acorus calamus</name>
    <name type="common">Sweet flag</name>
    <dbReference type="NCBI Taxonomy" id="4465"/>
    <lineage>
        <taxon>Eukaryota</taxon>
        <taxon>Viridiplantae</taxon>
        <taxon>Streptophyta</taxon>
        <taxon>Embryophyta</taxon>
        <taxon>Tracheophyta</taxon>
        <taxon>Spermatophyta</taxon>
        <taxon>Magnoliopsida</taxon>
        <taxon>Liliopsida</taxon>
        <taxon>Acoraceae</taxon>
        <taxon>Acorus</taxon>
    </lineage>
</organism>
<evidence type="ECO:0000256" key="5">
    <source>
        <dbReference type="ARBA" id="ARBA00022692"/>
    </source>
</evidence>
<name>A0AAV9ELX8_ACOCL</name>
<dbReference type="Gene3D" id="1.10.510.10">
    <property type="entry name" value="Transferase(Phosphotransferase) domain 1"/>
    <property type="match status" value="1"/>
</dbReference>
<feature type="binding site" evidence="16">
    <location>
        <position position="452"/>
    </location>
    <ligand>
        <name>ATP</name>
        <dbReference type="ChEBI" id="CHEBI:30616"/>
    </ligand>
</feature>
<dbReference type="InterPro" id="IPR000152">
    <property type="entry name" value="EGF-type_Asp/Asn_hydroxyl_site"/>
</dbReference>
<dbReference type="Gene3D" id="3.30.200.20">
    <property type="entry name" value="Phosphorylase Kinase, domain 1"/>
    <property type="match status" value="1"/>
</dbReference>
<feature type="transmembrane region" description="Helical" evidence="17">
    <location>
        <begin position="344"/>
        <end position="373"/>
    </location>
</feature>
<dbReference type="Pfam" id="PF00069">
    <property type="entry name" value="Pkinase"/>
    <property type="match status" value="1"/>
</dbReference>
<dbReference type="SUPFAM" id="SSF57184">
    <property type="entry name" value="Growth factor receptor domain"/>
    <property type="match status" value="1"/>
</dbReference>
<evidence type="ECO:0000256" key="8">
    <source>
        <dbReference type="ARBA" id="ARBA00022741"/>
    </source>
</evidence>
<dbReference type="InterPro" id="IPR000719">
    <property type="entry name" value="Prot_kinase_dom"/>
</dbReference>
<evidence type="ECO:0000256" key="1">
    <source>
        <dbReference type="ARBA" id="ARBA00004479"/>
    </source>
</evidence>
<dbReference type="PANTHER" id="PTHR27005">
    <property type="entry name" value="WALL-ASSOCIATED RECEPTOR KINASE-LIKE 21"/>
    <property type="match status" value="1"/>
</dbReference>
<dbReference type="CDD" id="cd14066">
    <property type="entry name" value="STKc_IRAK"/>
    <property type="match status" value="1"/>
</dbReference>
<dbReference type="InterPro" id="IPR009030">
    <property type="entry name" value="Growth_fac_rcpt_cys_sf"/>
</dbReference>
<evidence type="ECO:0000256" key="9">
    <source>
        <dbReference type="ARBA" id="ARBA00022777"/>
    </source>
</evidence>
<keyword evidence="5 17" id="KW-0812">Transmembrane</keyword>
<evidence type="ECO:0000256" key="14">
    <source>
        <dbReference type="ARBA" id="ARBA00023180"/>
    </source>
</evidence>
<keyword evidence="14" id="KW-0325">Glycoprotein</keyword>
<feature type="chain" id="PRO_5043339501" evidence="18">
    <location>
        <begin position="22"/>
        <end position="707"/>
    </location>
</feature>
<dbReference type="InterPro" id="IPR045274">
    <property type="entry name" value="WAK-like"/>
</dbReference>
<comment type="caution">
    <text evidence="15">Lacks conserved residue(s) required for the propagation of feature annotation.</text>
</comment>
<dbReference type="SMART" id="SM00179">
    <property type="entry name" value="EGF_CA"/>
    <property type="match status" value="1"/>
</dbReference>
<dbReference type="GO" id="GO:0005509">
    <property type="term" value="F:calcium ion binding"/>
    <property type="evidence" value="ECO:0007669"/>
    <property type="project" value="InterPro"/>
</dbReference>
<dbReference type="InterPro" id="IPR018097">
    <property type="entry name" value="EGF_Ca-bd_CS"/>
</dbReference>
<dbReference type="PROSITE" id="PS00107">
    <property type="entry name" value="PROTEIN_KINASE_ATP"/>
    <property type="match status" value="1"/>
</dbReference>
<keyword evidence="7" id="KW-0677">Repeat</keyword>
<dbReference type="Proteomes" id="UP001180020">
    <property type="component" value="Unassembled WGS sequence"/>
</dbReference>
<dbReference type="PROSITE" id="PS50011">
    <property type="entry name" value="PROTEIN_KINASE_DOM"/>
    <property type="match status" value="1"/>
</dbReference>
<evidence type="ECO:0000256" key="18">
    <source>
        <dbReference type="SAM" id="SignalP"/>
    </source>
</evidence>
<keyword evidence="8 16" id="KW-0547">Nucleotide-binding</keyword>
<dbReference type="PROSITE" id="PS00108">
    <property type="entry name" value="PROTEIN_KINASE_ST"/>
    <property type="match status" value="1"/>
</dbReference>
<keyword evidence="9 21" id="KW-0418">Kinase</keyword>
<dbReference type="InterPro" id="IPR001881">
    <property type="entry name" value="EGF-like_Ca-bd_dom"/>
</dbReference>
<comment type="caution">
    <text evidence="21">The sequence shown here is derived from an EMBL/GenBank/DDBJ whole genome shotgun (WGS) entry which is preliminary data.</text>
</comment>
<evidence type="ECO:0000256" key="10">
    <source>
        <dbReference type="ARBA" id="ARBA00022840"/>
    </source>
</evidence>
<keyword evidence="10 16" id="KW-0067">ATP-binding</keyword>
<dbReference type="SUPFAM" id="SSF56112">
    <property type="entry name" value="Protein kinase-like (PK-like)"/>
    <property type="match status" value="1"/>
</dbReference>
<keyword evidence="22" id="KW-1185">Reference proteome</keyword>
<dbReference type="PROSITE" id="PS00010">
    <property type="entry name" value="ASX_HYDROXYL"/>
    <property type="match status" value="1"/>
</dbReference>
<evidence type="ECO:0000256" key="11">
    <source>
        <dbReference type="ARBA" id="ARBA00022989"/>
    </source>
</evidence>
<dbReference type="InterPro" id="IPR008271">
    <property type="entry name" value="Ser/Thr_kinase_AS"/>
</dbReference>